<feature type="transmembrane region" description="Helical" evidence="1">
    <location>
        <begin position="57"/>
        <end position="77"/>
    </location>
</feature>
<gene>
    <name evidence="2" type="ORF">SAMN05421540_103217</name>
</gene>
<protein>
    <recommendedName>
        <fullName evidence="4">DUF998 domain-containing protein</fullName>
    </recommendedName>
</protein>
<name>A0A1H3YQV2_9FLAO</name>
<accession>A0A1H3YQV2</accession>
<reference evidence="2 3" key="1">
    <citation type="submission" date="2016-10" db="EMBL/GenBank/DDBJ databases">
        <authorList>
            <person name="de Groot N.N."/>
        </authorList>
    </citation>
    <scope>NUCLEOTIDE SEQUENCE [LARGE SCALE GENOMIC DNA]</scope>
    <source>
        <strain evidence="2 3">DSM 23581</strain>
    </source>
</reference>
<keyword evidence="1" id="KW-0472">Membrane</keyword>
<keyword evidence="1" id="KW-1133">Transmembrane helix</keyword>
<dbReference type="Proteomes" id="UP000198820">
    <property type="component" value="Unassembled WGS sequence"/>
</dbReference>
<evidence type="ECO:0000313" key="2">
    <source>
        <dbReference type="EMBL" id="SEA13561.1"/>
    </source>
</evidence>
<dbReference type="AlphaFoldDB" id="A0A1H3YQV2"/>
<keyword evidence="3" id="KW-1185">Reference proteome</keyword>
<proteinExistence type="predicted"/>
<dbReference type="RefSeq" id="WP_093240858.1">
    <property type="nucleotide sequence ID" value="NZ_FNQF01000003.1"/>
</dbReference>
<feature type="transmembrane region" description="Helical" evidence="1">
    <location>
        <begin position="183"/>
        <end position="201"/>
    </location>
</feature>
<feature type="transmembrane region" description="Helical" evidence="1">
    <location>
        <begin position="125"/>
        <end position="145"/>
    </location>
</feature>
<organism evidence="2 3">
    <name type="scientific">Psychroflexus halocasei</name>
    <dbReference type="NCBI Taxonomy" id="908615"/>
    <lineage>
        <taxon>Bacteria</taxon>
        <taxon>Pseudomonadati</taxon>
        <taxon>Bacteroidota</taxon>
        <taxon>Flavobacteriia</taxon>
        <taxon>Flavobacteriales</taxon>
        <taxon>Flavobacteriaceae</taxon>
        <taxon>Psychroflexus</taxon>
    </lineage>
</organism>
<evidence type="ECO:0000256" key="1">
    <source>
        <dbReference type="SAM" id="Phobius"/>
    </source>
</evidence>
<evidence type="ECO:0000313" key="3">
    <source>
        <dbReference type="Proteomes" id="UP000198820"/>
    </source>
</evidence>
<sequence length="202" mass="22823">MFIKLGILLIGFTQASLLPHFIKKALKFVDLDLNKFTLSFLSNKDLYGDSFVKGYKWLLFVTAFLTYFFFLLLTSFYDLRGYNQLMQYIDFGCLSLASLAFVPHNIRPFSKEAVKTNMQRILHNLLAVIVFLSLPGLILTFQLIVLADFKVLGVVGTIIIGLMMIFVALSIIKNGINGITELIFINGISLWTIFVTIMTVLG</sequence>
<dbReference type="EMBL" id="FNQF01000003">
    <property type="protein sequence ID" value="SEA13561.1"/>
    <property type="molecule type" value="Genomic_DNA"/>
</dbReference>
<keyword evidence="1" id="KW-0812">Transmembrane</keyword>
<feature type="transmembrane region" description="Helical" evidence="1">
    <location>
        <begin position="151"/>
        <end position="171"/>
    </location>
</feature>
<evidence type="ECO:0008006" key="4">
    <source>
        <dbReference type="Google" id="ProtNLM"/>
    </source>
</evidence>
<dbReference type="STRING" id="908615.SAMN05421540_103217"/>